<keyword evidence="4 6" id="KW-0808">Transferase</keyword>
<comment type="similarity">
    <text evidence="1 6">Belongs to the methyltransferase superfamily. RsmH family.</text>
</comment>
<sequence>MIAPDPSGPQSGDAPHVPVLLAEVLDALAISPGETHVDGTFGAGGYSRAMAAQGARVIAFDRDPDAIREGADLADAAGITLIEGTFSRMEALLADAAVARVSGVTLDIGVSSMQLDRADRGFSFQADGPLDMRMSKAGTSAADFLNDAPEDTIADVIYRYGEEPKSRRIARFIVAARPLTRTGELAAVVRRALGHKPHDKKDPATRVFQAIRIHLNQELEELERGLEAAEAVLEPGGRLAIVTFHSLEDRIVKQFLRRKSGGEAAGSRHLPMQMATAAPTFAKPARAVRAGPAELARNPRARSATLRSAVRTDAPVACALVSGVRV</sequence>
<keyword evidence="6" id="KW-0963">Cytoplasm</keyword>
<comment type="subcellular location">
    <subcellularLocation>
        <location evidence="6">Cytoplasm</location>
    </subcellularLocation>
</comment>
<dbReference type="Gene3D" id="3.40.50.150">
    <property type="entry name" value="Vaccinia Virus protein VP39"/>
    <property type="match status" value="1"/>
</dbReference>
<dbReference type="GO" id="GO:0005737">
    <property type="term" value="C:cytoplasm"/>
    <property type="evidence" value="ECO:0007669"/>
    <property type="project" value="UniProtKB-SubCell"/>
</dbReference>
<dbReference type="InterPro" id="IPR023397">
    <property type="entry name" value="SAM-dep_MeTrfase_MraW_recog"/>
</dbReference>
<dbReference type="Pfam" id="PF01795">
    <property type="entry name" value="Methyltransf_5"/>
    <property type="match status" value="1"/>
</dbReference>
<keyword evidence="8" id="KW-1185">Reference proteome</keyword>
<feature type="binding site" evidence="6">
    <location>
        <begin position="44"/>
        <end position="46"/>
    </location>
    <ligand>
        <name>S-adenosyl-L-methionine</name>
        <dbReference type="ChEBI" id="CHEBI:59789"/>
    </ligand>
</feature>
<feature type="binding site" evidence="6">
    <location>
        <position position="61"/>
    </location>
    <ligand>
        <name>S-adenosyl-L-methionine</name>
        <dbReference type="ChEBI" id="CHEBI:59789"/>
    </ligand>
</feature>
<dbReference type="AlphaFoldDB" id="A0A437J981"/>
<dbReference type="GO" id="GO:0071424">
    <property type="term" value="F:rRNA (cytosine-N4-)-methyltransferase activity"/>
    <property type="evidence" value="ECO:0007669"/>
    <property type="project" value="UniProtKB-UniRule"/>
</dbReference>
<feature type="binding site" evidence="6">
    <location>
        <position position="86"/>
    </location>
    <ligand>
        <name>S-adenosyl-L-methionine</name>
        <dbReference type="ChEBI" id="CHEBI:59789"/>
    </ligand>
</feature>
<evidence type="ECO:0000256" key="2">
    <source>
        <dbReference type="ARBA" id="ARBA00022552"/>
    </source>
</evidence>
<keyword evidence="5 6" id="KW-0949">S-adenosyl-L-methionine</keyword>
<dbReference type="Proteomes" id="UP000282977">
    <property type="component" value="Unassembled WGS sequence"/>
</dbReference>
<dbReference type="SUPFAM" id="SSF53335">
    <property type="entry name" value="S-adenosyl-L-methionine-dependent methyltransferases"/>
    <property type="match status" value="1"/>
</dbReference>
<dbReference type="PIRSF" id="PIRSF004486">
    <property type="entry name" value="MraW"/>
    <property type="match status" value="1"/>
</dbReference>
<comment type="catalytic activity">
    <reaction evidence="6">
        <text>cytidine(1402) in 16S rRNA + S-adenosyl-L-methionine = N(4)-methylcytidine(1402) in 16S rRNA + S-adenosyl-L-homocysteine + H(+)</text>
        <dbReference type="Rhea" id="RHEA:42928"/>
        <dbReference type="Rhea" id="RHEA-COMP:10286"/>
        <dbReference type="Rhea" id="RHEA-COMP:10287"/>
        <dbReference type="ChEBI" id="CHEBI:15378"/>
        <dbReference type="ChEBI" id="CHEBI:57856"/>
        <dbReference type="ChEBI" id="CHEBI:59789"/>
        <dbReference type="ChEBI" id="CHEBI:74506"/>
        <dbReference type="ChEBI" id="CHEBI:82748"/>
        <dbReference type="EC" id="2.1.1.199"/>
    </reaction>
</comment>
<dbReference type="PANTHER" id="PTHR11265:SF0">
    <property type="entry name" value="12S RRNA N4-METHYLCYTIDINE METHYLTRANSFERASE"/>
    <property type="match status" value="1"/>
</dbReference>
<dbReference type="OrthoDB" id="9806637at2"/>
<dbReference type="Gene3D" id="1.10.150.170">
    <property type="entry name" value="Putative methyltransferase TM0872, insert domain"/>
    <property type="match status" value="1"/>
</dbReference>
<comment type="caution">
    <text evidence="7">The sequence shown here is derived from an EMBL/GenBank/DDBJ whole genome shotgun (WGS) entry which is preliminary data.</text>
</comment>
<reference evidence="7 8" key="1">
    <citation type="submission" date="2019-01" db="EMBL/GenBank/DDBJ databases">
        <authorList>
            <person name="Chen W.-M."/>
        </authorList>
    </citation>
    <scope>NUCLEOTIDE SEQUENCE [LARGE SCALE GENOMIC DNA]</scope>
    <source>
        <strain evidence="7 8">TLA-22</strain>
    </source>
</reference>
<feature type="binding site" evidence="6">
    <location>
        <position position="114"/>
    </location>
    <ligand>
        <name>S-adenosyl-L-methionine</name>
        <dbReference type="ChEBI" id="CHEBI:59789"/>
    </ligand>
</feature>
<dbReference type="SUPFAM" id="SSF81799">
    <property type="entry name" value="Putative methyltransferase TM0872, insert domain"/>
    <property type="match status" value="1"/>
</dbReference>
<keyword evidence="2 6" id="KW-0698">rRNA processing</keyword>
<organism evidence="7 8">
    <name type="scientific">Sphingobium algorifonticola</name>
    <dbReference type="NCBI Taxonomy" id="2008318"/>
    <lineage>
        <taxon>Bacteria</taxon>
        <taxon>Pseudomonadati</taxon>
        <taxon>Pseudomonadota</taxon>
        <taxon>Alphaproteobacteria</taxon>
        <taxon>Sphingomonadales</taxon>
        <taxon>Sphingomonadaceae</taxon>
        <taxon>Sphingobium</taxon>
    </lineage>
</organism>
<dbReference type="InterPro" id="IPR002903">
    <property type="entry name" value="RsmH"/>
</dbReference>
<dbReference type="RefSeq" id="WP_127690223.1">
    <property type="nucleotide sequence ID" value="NZ_RZUL01000002.1"/>
</dbReference>
<dbReference type="EMBL" id="RZUL01000002">
    <property type="protein sequence ID" value="RVT42038.1"/>
    <property type="molecule type" value="Genomic_DNA"/>
</dbReference>
<dbReference type="GO" id="GO:0070475">
    <property type="term" value="P:rRNA base methylation"/>
    <property type="evidence" value="ECO:0007669"/>
    <property type="project" value="UniProtKB-UniRule"/>
</dbReference>
<evidence type="ECO:0000313" key="7">
    <source>
        <dbReference type="EMBL" id="RVT42038.1"/>
    </source>
</evidence>
<dbReference type="EC" id="2.1.1.199" evidence="6"/>
<comment type="function">
    <text evidence="6">Specifically methylates the N4 position of cytidine in position 1402 (C1402) of 16S rRNA.</text>
</comment>
<dbReference type="InterPro" id="IPR029063">
    <property type="entry name" value="SAM-dependent_MTases_sf"/>
</dbReference>
<evidence type="ECO:0000256" key="3">
    <source>
        <dbReference type="ARBA" id="ARBA00022603"/>
    </source>
</evidence>
<accession>A0A437J981</accession>
<gene>
    <name evidence="6 7" type="primary">rsmH</name>
    <name evidence="7" type="ORF">ENE74_07315</name>
</gene>
<name>A0A437J981_9SPHN</name>
<evidence type="ECO:0000256" key="6">
    <source>
        <dbReference type="HAMAP-Rule" id="MF_01007"/>
    </source>
</evidence>
<evidence type="ECO:0000256" key="5">
    <source>
        <dbReference type="ARBA" id="ARBA00022691"/>
    </source>
</evidence>
<dbReference type="PANTHER" id="PTHR11265">
    <property type="entry name" value="S-ADENOSYL-METHYLTRANSFERASE MRAW"/>
    <property type="match status" value="1"/>
</dbReference>
<evidence type="ECO:0000256" key="1">
    <source>
        <dbReference type="ARBA" id="ARBA00010396"/>
    </source>
</evidence>
<keyword evidence="3 6" id="KW-0489">Methyltransferase</keyword>
<evidence type="ECO:0000313" key="8">
    <source>
        <dbReference type="Proteomes" id="UP000282977"/>
    </source>
</evidence>
<feature type="binding site" evidence="6">
    <location>
        <position position="107"/>
    </location>
    <ligand>
        <name>S-adenosyl-L-methionine</name>
        <dbReference type="ChEBI" id="CHEBI:59789"/>
    </ligand>
</feature>
<proteinExistence type="inferred from homology"/>
<evidence type="ECO:0000256" key="4">
    <source>
        <dbReference type="ARBA" id="ARBA00022679"/>
    </source>
</evidence>
<dbReference type="NCBIfam" id="TIGR00006">
    <property type="entry name" value="16S rRNA (cytosine(1402)-N(4))-methyltransferase RsmH"/>
    <property type="match status" value="1"/>
</dbReference>
<protein>
    <recommendedName>
        <fullName evidence="6">Ribosomal RNA small subunit methyltransferase H</fullName>
        <ecNumber evidence="6">2.1.1.199</ecNumber>
    </recommendedName>
    <alternativeName>
        <fullName evidence="6">16S rRNA m(4)C1402 methyltransferase</fullName>
    </alternativeName>
    <alternativeName>
        <fullName evidence="6">rRNA (cytosine-N(4)-)-methyltransferase RsmH</fullName>
    </alternativeName>
</protein>
<dbReference type="HAMAP" id="MF_01007">
    <property type="entry name" value="16SrRNA_methyltr_H"/>
    <property type="match status" value="1"/>
</dbReference>